<dbReference type="AlphaFoldDB" id="A0A532UY56"/>
<name>A0A532UY56_UNCT6</name>
<protein>
    <recommendedName>
        <fullName evidence="3">SAM-dependent methyltransferase</fullName>
    </recommendedName>
</protein>
<reference evidence="1 2" key="1">
    <citation type="submission" date="2017-06" db="EMBL/GenBank/DDBJ databases">
        <title>Novel microbial phyla capable of carbon fixation and sulfur reduction in deep-sea sediments.</title>
        <authorList>
            <person name="Huang J."/>
            <person name="Baker B."/>
            <person name="Wang Y."/>
        </authorList>
    </citation>
    <scope>NUCLEOTIDE SEQUENCE [LARGE SCALE GENOMIC DNA]</scope>
    <source>
        <strain evidence="1">B3_TA06</strain>
    </source>
</reference>
<evidence type="ECO:0000313" key="1">
    <source>
        <dbReference type="EMBL" id="TKJ39894.1"/>
    </source>
</evidence>
<dbReference type="Gene3D" id="3.40.50.150">
    <property type="entry name" value="Vaccinia Virus protein VP39"/>
    <property type="match status" value="1"/>
</dbReference>
<dbReference type="SUPFAM" id="SSF53335">
    <property type="entry name" value="S-adenosyl-L-methionine-dependent methyltransferases"/>
    <property type="match status" value="1"/>
</dbReference>
<evidence type="ECO:0008006" key="3">
    <source>
        <dbReference type="Google" id="ProtNLM"/>
    </source>
</evidence>
<sequence length="88" mass="10628">GVLDYIKDPLPTLTRIRRLTREKAFLSFPKLWSYRTPLRKLRLGLKRCPVYFYTRRRIYELITYAGFKRITIEQMGPMYFVIVVPDNP</sequence>
<organism evidence="1 2">
    <name type="scientific">candidate division TA06 bacterium B3_TA06</name>
    <dbReference type="NCBI Taxonomy" id="2012487"/>
    <lineage>
        <taxon>Bacteria</taxon>
        <taxon>Bacteria division TA06</taxon>
    </lineage>
</organism>
<dbReference type="InterPro" id="IPR029063">
    <property type="entry name" value="SAM-dependent_MTases_sf"/>
</dbReference>
<comment type="caution">
    <text evidence="1">The sequence shown here is derived from an EMBL/GenBank/DDBJ whole genome shotgun (WGS) entry which is preliminary data.</text>
</comment>
<dbReference type="Proteomes" id="UP000317778">
    <property type="component" value="Unassembled WGS sequence"/>
</dbReference>
<accession>A0A532UY56</accession>
<evidence type="ECO:0000313" key="2">
    <source>
        <dbReference type="Proteomes" id="UP000317778"/>
    </source>
</evidence>
<dbReference type="EMBL" id="NJBO01000021">
    <property type="protein sequence ID" value="TKJ39894.1"/>
    <property type="molecule type" value="Genomic_DNA"/>
</dbReference>
<proteinExistence type="predicted"/>
<gene>
    <name evidence="1" type="ORF">CEE36_09930</name>
</gene>
<feature type="non-terminal residue" evidence="1">
    <location>
        <position position="1"/>
    </location>
</feature>